<feature type="transmembrane region" description="Helical" evidence="3">
    <location>
        <begin position="6"/>
        <end position="23"/>
    </location>
</feature>
<name>A0A1Y1Z5I9_9PLEO</name>
<organism evidence="4 5">
    <name type="scientific">Clohesyomyces aquaticus</name>
    <dbReference type="NCBI Taxonomy" id="1231657"/>
    <lineage>
        <taxon>Eukaryota</taxon>
        <taxon>Fungi</taxon>
        <taxon>Dikarya</taxon>
        <taxon>Ascomycota</taxon>
        <taxon>Pezizomycotina</taxon>
        <taxon>Dothideomycetes</taxon>
        <taxon>Pleosporomycetidae</taxon>
        <taxon>Pleosporales</taxon>
        <taxon>Lindgomycetaceae</taxon>
        <taxon>Clohesyomyces</taxon>
    </lineage>
</organism>
<dbReference type="PANTHER" id="PTHR35186:SF4">
    <property type="entry name" value="PRION-INHIBITION AND PROPAGATION HELO DOMAIN-CONTAINING PROTEIN"/>
    <property type="match status" value="1"/>
</dbReference>
<evidence type="ECO:0000256" key="2">
    <source>
        <dbReference type="SAM" id="MobiDB-lite"/>
    </source>
</evidence>
<evidence type="ECO:0000256" key="1">
    <source>
        <dbReference type="SAM" id="Coils"/>
    </source>
</evidence>
<evidence type="ECO:0000256" key="3">
    <source>
        <dbReference type="SAM" id="Phobius"/>
    </source>
</evidence>
<comment type="caution">
    <text evidence="4">The sequence shown here is derived from an EMBL/GenBank/DDBJ whole genome shotgun (WGS) entry which is preliminary data.</text>
</comment>
<dbReference type="Proteomes" id="UP000193144">
    <property type="component" value="Unassembled WGS sequence"/>
</dbReference>
<dbReference type="PANTHER" id="PTHR35186">
    <property type="entry name" value="ANK_REP_REGION DOMAIN-CONTAINING PROTEIN"/>
    <property type="match status" value="1"/>
</dbReference>
<dbReference type="AlphaFoldDB" id="A0A1Y1Z5I9"/>
<proteinExistence type="predicted"/>
<dbReference type="EMBL" id="MCFA01000124">
    <property type="protein sequence ID" value="ORY05558.1"/>
    <property type="molecule type" value="Genomic_DNA"/>
</dbReference>
<dbReference type="OrthoDB" id="5331891at2759"/>
<reference evidence="4 5" key="1">
    <citation type="submission" date="2016-07" db="EMBL/GenBank/DDBJ databases">
        <title>Pervasive Adenine N6-methylation of Active Genes in Fungi.</title>
        <authorList>
            <consortium name="DOE Joint Genome Institute"/>
            <person name="Mondo S.J."/>
            <person name="Dannebaum R.O."/>
            <person name="Kuo R.C."/>
            <person name="Labutti K."/>
            <person name="Haridas S."/>
            <person name="Kuo A."/>
            <person name="Salamov A."/>
            <person name="Ahrendt S.R."/>
            <person name="Lipzen A."/>
            <person name="Sullivan W."/>
            <person name="Andreopoulos W.B."/>
            <person name="Clum A."/>
            <person name="Lindquist E."/>
            <person name="Daum C."/>
            <person name="Ramamoorthy G.K."/>
            <person name="Gryganskyi A."/>
            <person name="Culley D."/>
            <person name="Magnuson J.K."/>
            <person name="James T.Y."/>
            <person name="O'Malley M.A."/>
            <person name="Stajich J.E."/>
            <person name="Spatafora J.W."/>
            <person name="Visel A."/>
            <person name="Grigoriev I.V."/>
        </authorList>
    </citation>
    <scope>NUCLEOTIDE SEQUENCE [LARGE SCALE GENOMIC DNA]</scope>
    <source>
        <strain evidence="4 5">CBS 115471</strain>
    </source>
</reference>
<keyword evidence="5" id="KW-1185">Reference proteome</keyword>
<feature type="region of interest" description="Disordered" evidence="2">
    <location>
        <begin position="314"/>
        <end position="343"/>
    </location>
</feature>
<sequence length="615" mass="69314">MSGAELAFAGLAIGIIPIVVEILKSYSVTKSRLKTFARYHHVIADVQLRYQVASANFSNNSQLLLQAAVESSKEVSEMVKDPQHAGWQEPDIEERFRNFLERDHQLCEGIVLKIRDVLRQTQTMLSILDQDSTPTFLQAFNISSKENRYRHALEELDQWNLKLSNLCQQRCRLQKRRGISSHCIIRRTAPKSVSHIRVASQTLRESLQDSWSCTNISHSGHQAKLSVDASAEYDTVQLDVVIACQRKVLPSNSRSASELPIWLHVRSVTASRTLPAPTVSSANTITRSLHAITHPNIDEKSDTTVKSERKKLRKRVLFVEPEDDRDKHKRKSNRESSQSIPENDSLAQTLAMVDLKATKSVCCHMKSACSRPASCKDPCLGYLESVSSPQCFKLIFYDASRRTSTHQLQPRFSAEAFPISNMLQDLKTLHQLTLAHKLAITTLQYHSTSWLPLDWGLQDIGYFDNTTQASCPADTISQQLASLHLSTKFQWKVPEVTLDPTQSPKDLKYLYGIRNLALAKLGVALIEICSQKDIGKLATTPTAHDVISARKILLERPPCLESLGMKYVEIARKCIDCDFSCGDDLNKEDLQSAVYTDVVCALEEQIKRWKQFIGL</sequence>
<keyword evidence="3" id="KW-0472">Membrane</keyword>
<keyword evidence="1" id="KW-0175">Coiled coil</keyword>
<gene>
    <name evidence="4" type="ORF">BCR34DRAFT_490794</name>
</gene>
<evidence type="ECO:0000313" key="5">
    <source>
        <dbReference type="Proteomes" id="UP000193144"/>
    </source>
</evidence>
<keyword evidence="3" id="KW-1133">Transmembrane helix</keyword>
<dbReference type="STRING" id="1231657.A0A1Y1Z5I9"/>
<accession>A0A1Y1Z5I9</accession>
<feature type="coiled-coil region" evidence="1">
    <location>
        <begin position="142"/>
        <end position="169"/>
    </location>
</feature>
<keyword evidence="3" id="KW-0812">Transmembrane</keyword>
<evidence type="ECO:0000313" key="4">
    <source>
        <dbReference type="EMBL" id="ORY05558.1"/>
    </source>
</evidence>
<protein>
    <submittedName>
        <fullName evidence="4">Uncharacterized protein</fullName>
    </submittedName>
</protein>